<comment type="caution">
    <text evidence="1">The sequence shown here is derived from an EMBL/GenBank/DDBJ whole genome shotgun (WGS) entry which is preliminary data.</text>
</comment>
<dbReference type="EMBL" id="MEKH01000010">
    <property type="protein sequence ID" value="ODO01375.1"/>
    <property type="molecule type" value="Genomic_DNA"/>
</dbReference>
<dbReference type="AlphaFoldDB" id="A0A1E3JKI3"/>
<evidence type="ECO:0000313" key="2">
    <source>
        <dbReference type="Proteomes" id="UP000095149"/>
    </source>
</evidence>
<dbReference type="Proteomes" id="UP000095149">
    <property type="component" value="Unassembled WGS sequence"/>
</dbReference>
<organism evidence="1 2">
    <name type="scientific">Cryptococcus amylolentus CBS 6273</name>
    <dbReference type="NCBI Taxonomy" id="1296118"/>
    <lineage>
        <taxon>Eukaryota</taxon>
        <taxon>Fungi</taxon>
        <taxon>Dikarya</taxon>
        <taxon>Basidiomycota</taxon>
        <taxon>Agaricomycotina</taxon>
        <taxon>Tremellomycetes</taxon>
        <taxon>Tremellales</taxon>
        <taxon>Cryptococcaceae</taxon>
        <taxon>Cryptococcus</taxon>
    </lineage>
</organism>
<reference evidence="1 2" key="1">
    <citation type="submission" date="2016-06" db="EMBL/GenBank/DDBJ databases">
        <title>Evolution of pathogenesis and genome organization in the Tremellales.</title>
        <authorList>
            <person name="Cuomo C."/>
            <person name="Litvintseva A."/>
            <person name="Heitman J."/>
            <person name="Chen Y."/>
            <person name="Sun S."/>
            <person name="Springer D."/>
            <person name="Dromer F."/>
            <person name="Young S."/>
            <person name="Zeng Q."/>
            <person name="Chapman S."/>
            <person name="Gujja S."/>
            <person name="Saif S."/>
            <person name="Birren B."/>
        </authorList>
    </citation>
    <scope>NUCLEOTIDE SEQUENCE [LARGE SCALE GENOMIC DNA]</scope>
    <source>
        <strain evidence="1 2">CBS 6273</strain>
    </source>
</reference>
<sequence>MRESVLEAYEFCEKHDLAALWAYLFANWYAPGRDADLDCYNVCVSPQYYLEHFDSAVLKVKLSSSHQSHYRGARDIQPYKEWLLLVTAPTPGAGDYENPRHKHQTDLELMTCTCNESLYSPVFLCPGLGRWQRGLRPRRTPGFGCVGVPERLRLQLRDRKIKPNGDVEQFAEDILDGRRVIL</sequence>
<protein>
    <submittedName>
        <fullName evidence="1">Uncharacterized protein</fullName>
    </submittedName>
</protein>
<proteinExistence type="predicted"/>
<gene>
    <name evidence="1" type="ORF">I350_06194</name>
</gene>
<accession>A0A1E3JKI3</accession>
<name>A0A1E3JKI3_9TREE</name>
<evidence type="ECO:0000313" key="1">
    <source>
        <dbReference type="EMBL" id="ODO01375.1"/>
    </source>
</evidence>